<keyword evidence="10" id="KW-0735">Signal-anchor</keyword>
<proteinExistence type="inferred from homology"/>
<keyword evidence="9" id="KW-0256">Endoplasmic reticulum</keyword>
<dbReference type="Gene3D" id="3.90.550.10">
    <property type="entry name" value="Spore Coat Polysaccharide Biosynthesis Protein SpsA, Chain A"/>
    <property type="match status" value="1"/>
</dbReference>
<evidence type="ECO:0000313" key="18">
    <source>
        <dbReference type="Proteomes" id="UP000176389"/>
    </source>
</evidence>
<dbReference type="GO" id="GO:0016020">
    <property type="term" value="C:membrane"/>
    <property type="evidence" value="ECO:0007669"/>
    <property type="project" value="UniProtKB-SubCell"/>
</dbReference>
<comment type="pathway">
    <text evidence="3">Protein modification; protein glycosylation.</text>
</comment>
<evidence type="ECO:0000256" key="1">
    <source>
        <dbReference type="ARBA" id="ARBA00004141"/>
    </source>
</evidence>
<feature type="domain" description="GtrA/DPMS transmembrane" evidence="16">
    <location>
        <begin position="257"/>
        <end position="374"/>
    </location>
</feature>
<dbReference type="CDD" id="cd04188">
    <property type="entry name" value="DPG_synthase"/>
    <property type="match status" value="1"/>
</dbReference>
<keyword evidence="12 14" id="KW-0472">Membrane</keyword>
<evidence type="ECO:0000256" key="8">
    <source>
        <dbReference type="ARBA" id="ARBA00022692"/>
    </source>
</evidence>
<sequence>MISIIIPAANEEKIIGNSLEKLSVFLATRKEKFEVIVVDDASSDKTKQVAEKFHKKIPNLRVIRIEKSPSEGKGLAVNKGVLEAKEEIVIFTDADFSTPIEEIDKLLLKLKEGFDIAIGSRALNRSLVKTKQNFLRELMGKIFNFLVQRIVVRGIVDTQCGFKAFKMPLSRELFEREKIFDFGFDVELLYLARKRNLKIAEVPVLWYNHPSSKVHPIKDSISMFFDLFKIRMYHASKKGSLADKIFYQLYYRRTIWRFGLVGSSGTIIDYSLFFILTRFFHLSPLVANPMSVEAAIIWNFIWNNLWTFSERQVPRPLWKNFLIFQFVSLGGLLFSQNSLFIFNRVFNIFDLIAKALTIPMVASFNYLVNSRWTFRDVSAGRSTWQTYIIFILALFALYFLLIL</sequence>
<gene>
    <name evidence="17" type="ORF">A2Z11_00090</name>
</gene>
<dbReference type="STRING" id="1802596.A2Z11_00090"/>
<dbReference type="PANTHER" id="PTHR10859:SF91">
    <property type="entry name" value="DOLICHYL-PHOSPHATE BETA-GLUCOSYLTRANSFERASE"/>
    <property type="match status" value="1"/>
</dbReference>
<evidence type="ECO:0000256" key="4">
    <source>
        <dbReference type="ARBA" id="ARBA00006739"/>
    </source>
</evidence>
<evidence type="ECO:0000256" key="9">
    <source>
        <dbReference type="ARBA" id="ARBA00022824"/>
    </source>
</evidence>
<dbReference type="GO" id="GO:0004581">
    <property type="term" value="F:dolichyl-phosphate beta-glucosyltransferase activity"/>
    <property type="evidence" value="ECO:0007669"/>
    <property type="project" value="UniProtKB-EC"/>
</dbReference>
<keyword evidence="11 14" id="KW-1133">Transmembrane helix</keyword>
<comment type="catalytic activity">
    <reaction evidence="13">
        <text>a di-trans,poly-cis-dolichyl phosphate + UDP-alpha-D-glucose = a di-trans,poly-cis-dolichyl beta-D-glucosyl phosphate + UDP</text>
        <dbReference type="Rhea" id="RHEA:15401"/>
        <dbReference type="Rhea" id="RHEA-COMP:19498"/>
        <dbReference type="Rhea" id="RHEA-COMP:19502"/>
        <dbReference type="ChEBI" id="CHEBI:57525"/>
        <dbReference type="ChEBI" id="CHEBI:57683"/>
        <dbReference type="ChEBI" id="CHEBI:58223"/>
        <dbReference type="ChEBI" id="CHEBI:58885"/>
        <dbReference type="EC" id="2.4.1.117"/>
    </reaction>
    <physiologicalReaction direction="left-to-right" evidence="13">
        <dbReference type="Rhea" id="RHEA:15402"/>
    </physiologicalReaction>
</comment>
<keyword evidence="7" id="KW-0808">Transferase</keyword>
<dbReference type="Pfam" id="PF04138">
    <property type="entry name" value="GtrA_DPMS_TM"/>
    <property type="match status" value="1"/>
</dbReference>
<evidence type="ECO:0000259" key="15">
    <source>
        <dbReference type="Pfam" id="PF00535"/>
    </source>
</evidence>
<dbReference type="Proteomes" id="UP000176389">
    <property type="component" value="Unassembled WGS sequence"/>
</dbReference>
<evidence type="ECO:0000256" key="13">
    <source>
        <dbReference type="ARBA" id="ARBA00045097"/>
    </source>
</evidence>
<accession>A0A1G1WC16</accession>
<feature type="transmembrane region" description="Helical" evidence="14">
    <location>
        <begin position="348"/>
        <end position="368"/>
    </location>
</feature>
<dbReference type="InterPro" id="IPR029044">
    <property type="entry name" value="Nucleotide-diphossugar_trans"/>
</dbReference>
<dbReference type="GO" id="GO:0006487">
    <property type="term" value="P:protein N-linked glycosylation"/>
    <property type="evidence" value="ECO:0007669"/>
    <property type="project" value="TreeGrafter"/>
</dbReference>
<feature type="transmembrane region" description="Helical" evidence="14">
    <location>
        <begin position="254"/>
        <end position="276"/>
    </location>
</feature>
<feature type="transmembrane region" description="Helical" evidence="14">
    <location>
        <begin position="321"/>
        <end position="342"/>
    </location>
</feature>
<dbReference type="InterPro" id="IPR007267">
    <property type="entry name" value="GtrA_DPMS_TM"/>
</dbReference>
<dbReference type="InterPro" id="IPR001173">
    <property type="entry name" value="Glyco_trans_2-like"/>
</dbReference>
<keyword evidence="8 14" id="KW-0812">Transmembrane</keyword>
<feature type="transmembrane region" description="Helical" evidence="14">
    <location>
        <begin position="282"/>
        <end position="301"/>
    </location>
</feature>
<reference evidence="17 18" key="1">
    <citation type="journal article" date="2016" name="Nat. Commun.">
        <title>Thousands of microbial genomes shed light on interconnected biogeochemical processes in an aquifer system.</title>
        <authorList>
            <person name="Anantharaman K."/>
            <person name="Brown C.T."/>
            <person name="Hug L.A."/>
            <person name="Sharon I."/>
            <person name="Castelle C.J."/>
            <person name="Probst A.J."/>
            <person name="Thomas B.C."/>
            <person name="Singh A."/>
            <person name="Wilkins M.J."/>
            <person name="Karaoz U."/>
            <person name="Brodie E.L."/>
            <person name="Williams K.H."/>
            <person name="Hubbard S.S."/>
            <person name="Banfield J.F."/>
        </authorList>
    </citation>
    <scope>NUCLEOTIDE SEQUENCE [LARGE SCALE GENOMIC DNA]</scope>
</reference>
<dbReference type="EC" id="2.4.1.117" evidence="5"/>
<dbReference type="EMBL" id="MHCS01000053">
    <property type="protein sequence ID" value="OGY25171.1"/>
    <property type="molecule type" value="Genomic_DNA"/>
</dbReference>
<evidence type="ECO:0000256" key="6">
    <source>
        <dbReference type="ARBA" id="ARBA00022676"/>
    </source>
</evidence>
<comment type="similarity">
    <text evidence="4">Belongs to the glycosyltransferase 2 family.</text>
</comment>
<evidence type="ECO:0000256" key="11">
    <source>
        <dbReference type="ARBA" id="ARBA00022989"/>
    </source>
</evidence>
<dbReference type="SUPFAM" id="SSF53448">
    <property type="entry name" value="Nucleotide-diphospho-sugar transferases"/>
    <property type="match status" value="1"/>
</dbReference>
<evidence type="ECO:0000256" key="14">
    <source>
        <dbReference type="SAM" id="Phobius"/>
    </source>
</evidence>
<organism evidence="17 18">
    <name type="scientific">Candidatus Woykebacteria bacterium RBG_16_43_9</name>
    <dbReference type="NCBI Taxonomy" id="1802596"/>
    <lineage>
        <taxon>Bacteria</taxon>
        <taxon>Candidatus Woykeibacteriota</taxon>
    </lineage>
</organism>
<evidence type="ECO:0000256" key="12">
    <source>
        <dbReference type="ARBA" id="ARBA00023136"/>
    </source>
</evidence>
<dbReference type="InterPro" id="IPR035518">
    <property type="entry name" value="DPG_synthase"/>
</dbReference>
<dbReference type="AlphaFoldDB" id="A0A1G1WC16"/>
<evidence type="ECO:0000313" key="17">
    <source>
        <dbReference type="EMBL" id="OGY25171.1"/>
    </source>
</evidence>
<protein>
    <recommendedName>
        <fullName evidence="5">dolichyl-phosphate beta-glucosyltransferase</fullName>
        <ecNumber evidence="5">2.4.1.117</ecNumber>
    </recommendedName>
</protein>
<dbReference type="GO" id="GO:0000271">
    <property type="term" value="P:polysaccharide biosynthetic process"/>
    <property type="evidence" value="ECO:0007669"/>
    <property type="project" value="InterPro"/>
</dbReference>
<dbReference type="Pfam" id="PF00535">
    <property type="entry name" value="Glycos_transf_2"/>
    <property type="match status" value="1"/>
</dbReference>
<evidence type="ECO:0000259" key="16">
    <source>
        <dbReference type="Pfam" id="PF04138"/>
    </source>
</evidence>
<evidence type="ECO:0000256" key="5">
    <source>
        <dbReference type="ARBA" id="ARBA00012583"/>
    </source>
</evidence>
<feature type="domain" description="Glycosyltransferase 2-like" evidence="15">
    <location>
        <begin position="3"/>
        <end position="174"/>
    </location>
</feature>
<comment type="caution">
    <text evidence="17">The sequence shown here is derived from an EMBL/GenBank/DDBJ whole genome shotgun (WGS) entry which is preliminary data.</text>
</comment>
<feature type="transmembrane region" description="Helical" evidence="14">
    <location>
        <begin position="384"/>
        <end position="402"/>
    </location>
</feature>
<evidence type="ECO:0000256" key="2">
    <source>
        <dbReference type="ARBA" id="ARBA00004389"/>
    </source>
</evidence>
<evidence type="ECO:0000256" key="3">
    <source>
        <dbReference type="ARBA" id="ARBA00004922"/>
    </source>
</evidence>
<dbReference type="PANTHER" id="PTHR10859">
    <property type="entry name" value="GLYCOSYL TRANSFERASE"/>
    <property type="match status" value="1"/>
</dbReference>
<keyword evidence="6" id="KW-0328">Glycosyltransferase</keyword>
<evidence type="ECO:0000256" key="7">
    <source>
        <dbReference type="ARBA" id="ARBA00022679"/>
    </source>
</evidence>
<evidence type="ECO:0000256" key="10">
    <source>
        <dbReference type="ARBA" id="ARBA00022968"/>
    </source>
</evidence>
<comment type="subcellular location">
    <subcellularLocation>
        <location evidence="2">Endoplasmic reticulum membrane</location>
        <topology evidence="2">Single-pass membrane protein</topology>
    </subcellularLocation>
    <subcellularLocation>
        <location evidence="1">Membrane</location>
        <topology evidence="1">Multi-pass membrane protein</topology>
    </subcellularLocation>
</comment>
<name>A0A1G1WC16_9BACT</name>